<protein>
    <submittedName>
        <fullName evidence="2">Uncharacterized protein</fullName>
    </submittedName>
</protein>
<keyword evidence="3" id="KW-1185">Reference proteome</keyword>
<dbReference type="EMBL" id="JWZT01001069">
    <property type="protein sequence ID" value="KII72940.1"/>
    <property type="molecule type" value="Genomic_DNA"/>
</dbReference>
<sequence>MIILLICLIIYIYIALPIHRHKILTLPIFPRNLYFSELFMPSSTRLEIYPRILFFKVTFVLYLIFQSGYWVHCLKGFSVQTIVCSIHIGVEPVQLDAAVLVLLPVKNEARHTKFNCKSLHEIGIDKLEIRFNKR</sequence>
<dbReference type="AlphaFoldDB" id="A0A0C2N9B1"/>
<evidence type="ECO:0000313" key="3">
    <source>
        <dbReference type="Proteomes" id="UP000031668"/>
    </source>
</evidence>
<keyword evidence="1" id="KW-0812">Transmembrane</keyword>
<accession>A0A0C2N9B1</accession>
<evidence type="ECO:0000313" key="2">
    <source>
        <dbReference type="EMBL" id="KII72940.1"/>
    </source>
</evidence>
<evidence type="ECO:0000256" key="1">
    <source>
        <dbReference type="SAM" id="Phobius"/>
    </source>
</evidence>
<reference evidence="2 3" key="1">
    <citation type="journal article" date="2014" name="Genome Biol. Evol.">
        <title>The genome of the myxosporean Thelohanellus kitauei shows adaptations to nutrient acquisition within its fish host.</title>
        <authorList>
            <person name="Yang Y."/>
            <person name="Xiong J."/>
            <person name="Zhou Z."/>
            <person name="Huo F."/>
            <person name="Miao W."/>
            <person name="Ran C."/>
            <person name="Liu Y."/>
            <person name="Zhang J."/>
            <person name="Feng J."/>
            <person name="Wang M."/>
            <person name="Wang M."/>
            <person name="Wang L."/>
            <person name="Yao B."/>
        </authorList>
    </citation>
    <scope>NUCLEOTIDE SEQUENCE [LARGE SCALE GENOMIC DNA]</scope>
    <source>
        <strain evidence="2">Wuqing</strain>
    </source>
</reference>
<dbReference type="Proteomes" id="UP000031668">
    <property type="component" value="Unassembled WGS sequence"/>
</dbReference>
<name>A0A0C2N9B1_THEKT</name>
<organism evidence="2 3">
    <name type="scientific">Thelohanellus kitauei</name>
    <name type="common">Myxosporean</name>
    <dbReference type="NCBI Taxonomy" id="669202"/>
    <lineage>
        <taxon>Eukaryota</taxon>
        <taxon>Metazoa</taxon>
        <taxon>Cnidaria</taxon>
        <taxon>Myxozoa</taxon>
        <taxon>Myxosporea</taxon>
        <taxon>Bivalvulida</taxon>
        <taxon>Platysporina</taxon>
        <taxon>Myxobolidae</taxon>
        <taxon>Thelohanellus</taxon>
    </lineage>
</organism>
<comment type="caution">
    <text evidence="2">The sequence shown here is derived from an EMBL/GenBank/DDBJ whole genome shotgun (WGS) entry which is preliminary data.</text>
</comment>
<gene>
    <name evidence="2" type="ORF">RF11_12310</name>
</gene>
<keyword evidence="1" id="KW-1133">Transmembrane helix</keyword>
<proteinExistence type="predicted"/>
<feature type="transmembrane region" description="Helical" evidence="1">
    <location>
        <begin position="48"/>
        <end position="65"/>
    </location>
</feature>
<keyword evidence="1" id="KW-0472">Membrane</keyword>